<evidence type="ECO:0000259" key="6">
    <source>
        <dbReference type="PROSITE" id="PS51083"/>
    </source>
</evidence>
<proteinExistence type="predicted"/>
<evidence type="ECO:0000313" key="8">
    <source>
        <dbReference type="Proteomes" id="UP001237642"/>
    </source>
</evidence>
<reference evidence="7" key="1">
    <citation type="submission" date="2023-02" db="EMBL/GenBank/DDBJ databases">
        <title>Genome of toxic invasive species Heracleum sosnowskyi carries increased number of genes despite the absence of recent whole-genome duplications.</title>
        <authorList>
            <person name="Schelkunov M."/>
            <person name="Shtratnikova V."/>
            <person name="Makarenko M."/>
            <person name="Klepikova A."/>
            <person name="Omelchenko D."/>
            <person name="Novikova G."/>
            <person name="Obukhova E."/>
            <person name="Bogdanov V."/>
            <person name="Penin A."/>
            <person name="Logacheva M."/>
        </authorList>
    </citation>
    <scope>NUCLEOTIDE SEQUENCE</scope>
    <source>
        <strain evidence="7">Hsosn_3</strain>
        <tissue evidence="7">Leaf</tissue>
    </source>
</reference>
<evidence type="ECO:0000256" key="2">
    <source>
        <dbReference type="ARBA" id="ARBA00022771"/>
    </source>
</evidence>
<comment type="caution">
    <text evidence="7">The sequence shown here is derived from an EMBL/GenBank/DDBJ whole genome shotgun (WGS) entry which is preliminary data.</text>
</comment>
<accession>A0AAD8GV75</accession>
<dbReference type="Proteomes" id="UP001237642">
    <property type="component" value="Unassembled WGS sequence"/>
</dbReference>
<dbReference type="GO" id="GO:0070761">
    <property type="term" value="C:pre-snoRNP complex"/>
    <property type="evidence" value="ECO:0007669"/>
    <property type="project" value="TreeGrafter"/>
</dbReference>
<evidence type="ECO:0000256" key="3">
    <source>
        <dbReference type="ARBA" id="ARBA00022833"/>
    </source>
</evidence>
<sequence>MWNTRGKKAASIVITPAGSKVAKGKNKHLFDEDDDISNPVHVESGDEISGVHRSGDRDGPSTKHYKYEILFNPRFNKLDLGNRKIIFGRPIAEKKKCKVCEEADSKYKCPACLIPYCSLGCFKKHKEVPCGKEAEVLVVEKNEVPCGKEVAVPVEEKIEISCVAEVAVPEEPKFTPNPHAERPCFVDDPSVVLQQSQFESLASCSEVVDALKDKELQKLICNIENSADIESEFDKAMEVDTFHLFTDKILSTIGA</sequence>
<dbReference type="InterPro" id="IPR051639">
    <property type="entry name" value="BCD1"/>
</dbReference>
<evidence type="ECO:0000256" key="4">
    <source>
        <dbReference type="PROSITE-ProRule" id="PRU00453"/>
    </source>
</evidence>
<evidence type="ECO:0000256" key="5">
    <source>
        <dbReference type="SAM" id="MobiDB-lite"/>
    </source>
</evidence>
<feature type="domain" description="HIT-type" evidence="6">
    <location>
        <begin position="97"/>
        <end position="130"/>
    </location>
</feature>
<keyword evidence="2 4" id="KW-0863">Zinc-finger</keyword>
<dbReference type="AlphaFoldDB" id="A0AAD8GV75"/>
<dbReference type="PROSITE" id="PS51083">
    <property type="entry name" value="ZF_HIT"/>
    <property type="match status" value="1"/>
</dbReference>
<keyword evidence="3" id="KW-0862">Zinc</keyword>
<dbReference type="GO" id="GO:0000492">
    <property type="term" value="P:box C/D snoRNP assembly"/>
    <property type="evidence" value="ECO:0007669"/>
    <property type="project" value="TreeGrafter"/>
</dbReference>
<feature type="compositionally biased region" description="Basic and acidic residues" evidence="5">
    <location>
        <begin position="49"/>
        <end position="60"/>
    </location>
</feature>
<protein>
    <submittedName>
        <fullName evidence="7">Zinc finger HIT domain-containing protein 3</fullName>
    </submittedName>
</protein>
<dbReference type="EMBL" id="JAUIZM010000011">
    <property type="protein sequence ID" value="KAK1355942.1"/>
    <property type="molecule type" value="Genomic_DNA"/>
</dbReference>
<dbReference type="GO" id="GO:0048254">
    <property type="term" value="P:snoRNA localization"/>
    <property type="evidence" value="ECO:0007669"/>
    <property type="project" value="TreeGrafter"/>
</dbReference>
<evidence type="ECO:0000313" key="7">
    <source>
        <dbReference type="EMBL" id="KAK1355942.1"/>
    </source>
</evidence>
<dbReference type="Gene3D" id="3.30.60.190">
    <property type="match status" value="1"/>
</dbReference>
<dbReference type="PANTHER" id="PTHR13483">
    <property type="entry name" value="BOX C_D SNORNA PROTEIN 1-RELATED"/>
    <property type="match status" value="1"/>
</dbReference>
<feature type="region of interest" description="Disordered" evidence="5">
    <location>
        <begin position="39"/>
        <end position="60"/>
    </location>
</feature>
<gene>
    <name evidence="7" type="ORF">POM88_049198</name>
</gene>
<dbReference type="GO" id="GO:0000463">
    <property type="term" value="P:maturation of LSU-rRNA from tricistronic rRNA transcript (SSU-rRNA, 5.8S rRNA, LSU-rRNA)"/>
    <property type="evidence" value="ECO:0007669"/>
    <property type="project" value="TreeGrafter"/>
</dbReference>
<dbReference type="Pfam" id="PF04438">
    <property type="entry name" value="zf-HIT"/>
    <property type="match status" value="1"/>
</dbReference>
<dbReference type="InterPro" id="IPR007529">
    <property type="entry name" value="Znf_HIT"/>
</dbReference>
<organism evidence="7 8">
    <name type="scientific">Heracleum sosnowskyi</name>
    <dbReference type="NCBI Taxonomy" id="360622"/>
    <lineage>
        <taxon>Eukaryota</taxon>
        <taxon>Viridiplantae</taxon>
        <taxon>Streptophyta</taxon>
        <taxon>Embryophyta</taxon>
        <taxon>Tracheophyta</taxon>
        <taxon>Spermatophyta</taxon>
        <taxon>Magnoliopsida</taxon>
        <taxon>eudicotyledons</taxon>
        <taxon>Gunneridae</taxon>
        <taxon>Pentapetalae</taxon>
        <taxon>asterids</taxon>
        <taxon>campanulids</taxon>
        <taxon>Apiales</taxon>
        <taxon>Apiaceae</taxon>
        <taxon>Apioideae</taxon>
        <taxon>apioid superclade</taxon>
        <taxon>Tordylieae</taxon>
        <taxon>Tordyliinae</taxon>
        <taxon>Heracleum</taxon>
    </lineage>
</organism>
<evidence type="ECO:0000256" key="1">
    <source>
        <dbReference type="ARBA" id="ARBA00022723"/>
    </source>
</evidence>
<keyword evidence="8" id="KW-1185">Reference proteome</keyword>
<dbReference type="PANTHER" id="PTHR13483:SF11">
    <property type="entry name" value="ZINC FINGER HIT DOMAIN-CONTAINING PROTEIN 3"/>
    <property type="match status" value="1"/>
</dbReference>
<dbReference type="CDD" id="cd23024">
    <property type="entry name" value="zf-HIT_ZNHIT2-3"/>
    <property type="match status" value="1"/>
</dbReference>
<dbReference type="GO" id="GO:0005634">
    <property type="term" value="C:nucleus"/>
    <property type="evidence" value="ECO:0007669"/>
    <property type="project" value="TreeGrafter"/>
</dbReference>
<name>A0AAD8GV75_9APIA</name>
<keyword evidence="1" id="KW-0479">Metal-binding</keyword>
<dbReference type="SUPFAM" id="SSF144232">
    <property type="entry name" value="HIT/MYND zinc finger-like"/>
    <property type="match status" value="1"/>
</dbReference>
<dbReference type="GO" id="GO:0008270">
    <property type="term" value="F:zinc ion binding"/>
    <property type="evidence" value="ECO:0007669"/>
    <property type="project" value="UniProtKB-UniRule"/>
</dbReference>
<reference evidence="7" key="2">
    <citation type="submission" date="2023-05" db="EMBL/GenBank/DDBJ databases">
        <authorList>
            <person name="Schelkunov M.I."/>
        </authorList>
    </citation>
    <scope>NUCLEOTIDE SEQUENCE</scope>
    <source>
        <strain evidence="7">Hsosn_3</strain>
        <tissue evidence="7">Leaf</tissue>
    </source>
</reference>